<dbReference type="Proteomes" id="UP000192411">
    <property type="component" value="Unassembled WGS sequence"/>
</dbReference>
<evidence type="ECO:0000313" key="2">
    <source>
        <dbReference type="EMBL" id="ORB61613.1"/>
    </source>
</evidence>
<dbReference type="OrthoDB" id="3577181at2"/>
<dbReference type="RefSeq" id="WP_083128966.1">
    <property type="nucleotide sequence ID" value="NZ_MVIM01000022.1"/>
</dbReference>
<organism evidence="2 3">
    <name type="scientific">Mycolicibacterium tusciae</name>
    <dbReference type="NCBI Taxonomy" id="75922"/>
    <lineage>
        <taxon>Bacteria</taxon>
        <taxon>Bacillati</taxon>
        <taxon>Actinomycetota</taxon>
        <taxon>Actinomycetes</taxon>
        <taxon>Mycobacteriales</taxon>
        <taxon>Mycobacteriaceae</taxon>
        <taxon>Mycolicibacterium</taxon>
    </lineage>
</organism>
<name>A0A1X0JFC6_9MYCO</name>
<keyword evidence="1" id="KW-0472">Membrane</keyword>
<feature type="transmembrane region" description="Helical" evidence="1">
    <location>
        <begin position="128"/>
        <end position="147"/>
    </location>
</feature>
<feature type="transmembrane region" description="Helical" evidence="1">
    <location>
        <begin position="153"/>
        <end position="177"/>
    </location>
</feature>
<keyword evidence="1" id="KW-1133">Transmembrane helix</keyword>
<dbReference type="STRING" id="75922.BST47_27370"/>
<accession>A0A1X0JFC6</accession>
<evidence type="ECO:0000313" key="3">
    <source>
        <dbReference type="Proteomes" id="UP000192411"/>
    </source>
</evidence>
<dbReference type="EMBL" id="MVIM01000022">
    <property type="protein sequence ID" value="ORB61613.1"/>
    <property type="molecule type" value="Genomic_DNA"/>
</dbReference>
<evidence type="ECO:0008006" key="4">
    <source>
        <dbReference type="Google" id="ProtNLM"/>
    </source>
</evidence>
<sequence length="198" mass="20627">MESPAQPTMLRHLWKSALATGILVLILGVLVLWRPAAAIFVTAIFFGAYLLVTGISQVVMAFSLKSSLGGRVLLFIGGAAALVLAVLCFINFSNSIELLAIWIGIGFIFRGVATLMSAVSDPTLPGRIWEIFIGVLGVIAGIIMFAWPMEGLVAVTQVTGIILIFLGAAEIGTAFAIRKASKGLGGTAPAPSTEAPVS</sequence>
<dbReference type="InterPro" id="IPR052712">
    <property type="entry name" value="Acid_resist_chaperone_HdeD"/>
</dbReference>
<feature type="transmembrane region" description="Helical" evidence="1">
    <location>
        <begin position="72"/>
        <end position="92"/>
    </location>
</feature>
<dbReference type="AlphaFoldDB" id="A0A1X0JFC6"/>
<feature type="transmembrane region" description="Helical" evidence="1">
    <location>
        <begin position="12"/>
        <end position="33"/>
    </location>
</feature>
<dbReference type="Pfam" id="PF03729">
    <property type="entry name" value="DUF308"/>
    <property type="match status" value="2"/>
</dbReference>
<dbReference type="PANTHER" id="PTHR34989">
    <property type="entry name" value="PROTEIN HDED"/>
    <property type="match status" value="1"/>
</dbReference>
<evidence type="ECO:0000256" key="1">
    <source>
        <dbReference type="SAM" id="Phobius"/>
    </source>
</evidence>
<reference evidence="2 3" key="1">
    <citation type="submission" date="2017-02" db="EMBL/GenBank/DDBJ databases">
        <title>The new phylogeny of genus Mycobacterium.</title>
        <authorList>
            <person name="Tortoli E."/>
            <person name="Trovato A."/>
            <person name="Cirillo D.M."/>
        </authorList>
    </citation>
    <scope>NUCLEOTIDE SEQUENCE [LARGE SCALE GENOMIC DNA]</scope>
    <source>
        <strain evidence="2 3">DSM 44338</strain>
    </source>
</reference>
<dbReference type="InterPro" id="IPR005325">
    <property type="entry name" value="DUF308_memb"/>
</dbReference>
<keyword evidence="3" id="KW-1185">Reference proteome</keyword>
<comment type="caution">
    <text evidence="2">The sequence shown here is derived from an EMBL/GenBank/DDBJ whole genome shotgun (WGS) entry which is preliminary data.</text>
</comment>
<gene>
    <name evidence="2" type="ORF">BST47_27370</name>
</gene>
<dbReference type="PANTHER" id="PTHR34989:SF1">
    <property type="entry name" value="PROTEIN HDED"/>
    <property type="match status" value="1"/>
</dbReference>
<feature type="transmembrane region" description="Helical" evidence="1">
    <location>
        <begin position="39"/>
        <end position="60"/>
    </location>
</feature>
<proteinExistence type="predicted"/>
<keyword evidence="1" id="KW-0812">Transmembrane</keyword>
<protein>
    <recommendedName>
        <fullName evidence="4">HdeD family acid-resistance protein</fullName>
    </recommendedName>
</protein>
<feature type="transmembrane region" description="Helical" evidence="1">
    <location>
        <begin position="98"/>
        <end position="116"/>
    </location>
</feature>
<dbReference type="GO" id="GO:0005886">
    <property type="term" value="C:plasma membrane"/>
    <property type="evidence" value="ECO:0007669"/>
    <property type="project" value="TreeGrafter"/>
</dbReference>